<feature type="transmembrane region" description="Helical" evidence="1">
    <location>
        <begin position="71"/>
        <end position="99"/>
    </location>
</feature>
<proteinExistence type="predicted"/>
<dbReference type="RefSeq" id="WP_379723011.1">
    <property type="nucleotide sequence ID" value="NZ_JBHSMS010000047.1"/>
</dbReference>
<dbReference type="SUPFAM" id="SSF103473">
    <property type="entry name" value="MFS general substrate transporter"/>
    <property type="match status" value="1"/>
</dbReference>
<dbReference type="EMBL" id="JBHSMS010000047">
    <property type="protein sequence ID" value="MFC5512531.1"/>
    <property type="molecule type" value="Genomic_DNA"/>
</dbReference>
<dbReference type="Proteomes" id="UP001596031">
    <property type="component" value="Unassembled WGS sequence"/>
</dbReference>
<keyword evidence="1" id="KW-1133">Transmembrane helix</keyword>
<reference evidence="3" key="1">
    <citation type="journal article" date="2019" name="Int. J. Syst. Evol. Microbiol.">
        <title>The Global Catalogue of Microorganisms (GCM) 10K type strain sequencing project: providing services to taxonomists for standard genome sequencing and annotation.</title>
        <authorList>
            <consortium name="The Broad Institute Genomics Platform"/>
            <consortium name="The Broad Institute Genome Sequencing Center for Infectious Disease"/>
            <person name="Wu L."/>
            <person name="Ma J."/>
        </authorList>
    </citation>
    <scope>NUCLEOTIDE SEQUENCE [LARGE SCALE GENOMIC DNA]</scope>
    <source>
        <strain evidence="3">CCUG 38813</strain>
    </source>
</reference>
<keyword evidence="1" id="KW-0472">Membrane</keyword>
<sequence length="288" mass="30016">MAVPDSGICILPSQGENAGKRSTSPATRNALLIANACLLGLLSTTGALPPYPILAPLFGGNQVSALTSFGGLAPTLLLGIALMVNPLGLFIGSAVLGAVSDRFGRRRILLAPRYEVRQIAFVNTGTWALMSFAALFAGRAALAILPVGFGPPDLGLVAIVLFGLPHAFYNATVQRWAVARFAGYGQGAVPGLLSTTFFLGWKIRTGRGREGVPADASDERGLDCPSPGGAPRGRLGLAPACPASTPAFSFLDKKMPLDSAAFSFPASPTISRLRRCGCPWSRARTSHR</sequence>
<evidence type="ECO:0008006" key="4">
    <source>
        <dbReference type="Google" id="ProtNLM"/>
    </source>
</evidence>
<gene>
    <name evidence="2" type="ORF">ACFPOU_15510</name>
</gene>
<protein>
    <recommendedName>
        <fullName evidence="4">MFS transporter</fullName>
    </recommendedName>
</protein>
<name>A0ABW0PKD8_9BURK</name>
<feature type="transmembrane region" description="Helical" evidence="1">
    <location>
        <begin position="30"/>
        <end position="51"/>
    </location>
</feature>
<evidence type="ECO:0000256" key="1">
    <source>
        <dbReference type="SAM" id="Phobius"/>
    </source>
</evidence>
<dbReference type="Gene3D" id="1.20.1250.20">
    <property type="entry name" value="MFS general substrate transporter like domains"/>
    <property type="match status" value="1"/>
</dbReference>
<keyword evidence="3" id="KW-1185">Reference proteome</keyword>
<evidence type="ECO:0000313" key="2">
    <source>
        <dbReference type="EMBL" id="MFC5512531.1"/>
    </source>
</evidence>
<comment type="caution">
    <text evidence="2">The sequence shown here is derived from an EMBL/GenBank/DDBJ whole genome shotgun (WGS) entry which is preliminary data.</text>
</comment>
<feature type="transmembrane region" description="Helical" evidence="1">
    <location>
        <begin position="120"/>
        <end position="142"/>
    </location>
</feature>
<evidence type="ECO:0000313" key="3">
    <source>
        <dbReference type="Proteomes" id="UP001596031"/>
    </source>
</evidence>
<keyword evidence="1" id="KW-0812">Transmembrane</keyword>
<dbReference type="InterPro" id="IPR036259">
    <property type="entry name" value="MFS_trans_sf"/>
</dbReference>
<accession>A0ABW0PKD8</accession>
<organism evidence="2 3">
    <name type="scientific">Massilia jejuensis</name>
    <dbReference type="NCBI Taxonomy" id="648894"/>
    <lineage>
        <taxon>Bacteria</taxon>
        <taxon>Pseudomonadati</taxon>
        <taxon>Pseudomonadota</taxon>
        <taxon>Betaproteobacteria</taxon>
        <taxon>Burkholderiales</taxon>
        <taxon>Oxalobacteraceae</taxon>
        <taxon>Telluria group</taxon>
        <taxon>Massilia</taxon>
    </lineage>
</organism>